<reference evidence="2 3" key="1">
    <citation type="submission" date="2024-09" db="EMBL/GenBank/DDBJ databases">
        <title>T2T genomes of carrot and Alternaria dauci and their utility for understanding host-pathogen interaction during carrot leaf blight disease.</title>
        <authorList>
            <person name="Liu W."/>
            <person name="Xu S."/>
            <person name="Ou C."/>
            <person name="Liu X."/>
            <person name="Zhuang F."/>
            <person name="Deng X.W."/>
        </authorList>
    </citation>
    <scope>NUCLEOTIDE SEQUENCE [LARGE SCALE GENOMIC DNA]</scope>
    <source>
        <strain evidence="2 3">A2016</strain>
    </source>
</reference>
<feature type="chain" id="PRO_5045319854" description="Cell wall protein PhiA" evidence="1">
    <location>
        <begin position="23"/>
        <end position="209"/>
    </location>
</feature>
<evidence type="ECO:0008006" key="4">
    <source>
        <dbReference type="Google" id="ProtNLM"/>
    </source>
</evidence>
<feature type="signal peptide" evidence="1">
    <location>
        <begin position="1"/>
        <end position="22"/>
    </location>
</feature>
<evidence type="ECO:0000256" key="1">
    <source>
        <dbReference type="SAM" id="SignalP"/>
    </source>
</evidence>
<evidence type="ECO:0000313" key="2">
    <source>
        <dbReference type="EMBL" id="KAL1794557.1"/>
    </source>
</evidence>
<keyword evidence="1" id="KW-0732">Signal</keyword>
<accession>A0ABR3UDH1</accession>
<proteinExistence type="predicted"/>
<organism evidence="2 3">
    <name type="scientific">Alternaria dauci</name>
    <dbReference type="NCBI Taxonomy" id="48095"/>
    <lineage>
        <taxon>Eukaryota</taxon>
        <taxon>Fungi</taxon>
        <taxon>Dikarya</taxon>
        <taxon>Ascomycota</taxon>
        <taxon>Pezizomycotina</taxon>
        <taxon>Dothideomycetes</taxon>
        <taxon>Pleosporomycetidae</taxon>
        <taxon>Pleosporales</taxon>
        <taxon>Pleosporineae</taxon>
        <taxon>Pleosporaceae</taxon>
        <taxon>Alternaria</taxon>
        <taxon>Alternaria sect. Porri</taxon>
    </lineage>
</organism>
<dbReference type="Proteomes" id="UP001578633">
    <property type="component" value="Chromosome 6"/>
</dbReference>
<keyword evidence="3" id="KW-1185">Reference proteome</keyword>
<dbReference type="RefSeq" id="XP_069305141.1">
    <property type="nucleotide sequence ID" value="XM_069452934.1"/>
</dbReference>
<evidence type="ECO:0000313" key="3">
    <source>
        <dbReference type="Proteomes" id="UP001578633"/>
    </source>
</evidence>
<dbReference type="GeneID" id="96086695"/>
<dbReference type="EMBL" id="JBHGVX010000006">
    <property type="protein sequence ID" value="KAL1794557.1"/>
    <property type="molecule type" value="Genomic_DNA"/>
</dbReference>
<name>A0ABR3UDH1_9PLEO</name>
<sequence>MKYTTAAIAAATVALGSATTCAVPPSTGPVVPGDIFKIIALPETTPNFLDCKPIQAVRRNLLIGTADQGANCTAGAEQNYASFVVNGQGLVFLYTGAPPESTFDFQQLYVDRSGMGQGNIQYTTGPNQTIGRNQQYGPFKLTEQSELVFNSNNMPVGFQACPLFDGDNSKGWKVWIADVAEPAHSKGCVKFTALAVKEEAPLACEYSFV</sequence>
<comment type="caution">
    <text evidence="2">The sequence shown here is derived from an EMBL/GenBank/DDBJ whole genome shotgun (WGS) entry which is preliminary data.</text>
</comment>
<gene>
    <name evidence="2" type="ORF">ACET3X_006373</name>
</gene>
<protein>
    <recommendedName>
        <fullName evidence="4">Cell wall protein PhiA</fullName>
    </recommendedName>
</protein>